<dbReference type="Pfam" id="PF03330">
    <property type="entry name" value="DPBB_1"/>
    <property type="match status" value="1"/>
</dbReference>
<sequence>MKKLRHMTLQEDMPQMQPMAVSQILLRLLIISTALTSLSYGDVGTAARYSPPYTPTACYGNDPSQFPSSNLFGAAGDGIWDNGAACGRQYLVRCISATVAGTCNPSQTIQVRIVDRAATSGSRPSREGATIVLSTTAFGSIANPSATSINVEFQHYCLLWKRSVTVPIEQPVRGSGGWNMGQWGGMWEAVSGSMY</sequence>
<reference evidence="3" key="2">
    <citation type="submission" date="2025-08" db="UniProtKB">
        <authorList>
            <consortium name="RefSeq"/>
        </authorList>
    </citation>
    <scope>IDENTIFICATION</scope>
    <source>
        <tissue evidence="3">Leaf</tissue>
    </source>
</reference>
<gene>
    <name evidence="3" type="primary">LOC116215873</name>
</gene>
<dbReference type="PROSITE" id="PS50842">
    <property type="entry name" value="EXPANSIN_EG45"/>
    <property type="match status" value="1"/>
</dbReference>
<feature type="domain" description="Expansin-like EG45" evidence="1">
    <location>
        <begin position="55"/>
        <end position="154"/>
    </location>
</feature>
<organism evidence="2 3">
    <name type="scientific">Punica granatum</name>
    <name type="common">Pomegranate</name>
    <dbReference type="NCBI Taxonomy" id="22663"/>
    <lineage>
        <taxon>Eukaryota</taxon>
        <taxon>Viridiplantae</taxon>
        <taxon>Streptophyta</taxon>
        <taxon>Embryophyta</taxon>
        <taxon>Tracheophyta</taxon>
        <taxon>Spermatophyta</taxon>
        <taxon>Magnoliopsida</taxon>
        <taxon>eudicotyledons</taxon>
        <taxon>Gunneridae</taxon>
        <taxon>Pentapetalae</taxon>
        <taxon>rosids</taxon>
        <taxon>malvids</taxon>
        <taxon>Myrtales</taxon>
        <taxon>Lythraceae</taxon>
        <taxon>Punica</taxon>
    </lineage>
</organism>
<dbReference type="Gene3D" id="2.40.40.10">
    <property type="entry name" value="RlpA-like domain"/>
    <property type="match status" value="1"/>
</dbReference>
<dbReference type="PANTHER" id="PTHR47480:SF15">
    <property type="entry name" value="RARE LIPOPROTEIN A-LIKE DOUBLE-PSI BETA-BARREL PROTEIN"/>
    <property type="match status" value="1"/>
</dbReference>
<keyword evidence="2" id="KW-1185">Reference proteome</keyword>
<dbReference type="SUPFAM" id="SSF50685">
    <property type="entry name" value="Barwin-like endoglucanases"/>
    <property type="match status" value="1"/>
</dbReference>
<dbReference type="AlphaFoldDB" id="A0A6P8ELM7"/>
<name>A0A6P8ELM7_PUNGR</name>
<proteinExistence type="predicted"/>
<dbReference type="Proteomes" id="UP000515151">
    <property type="component" value="Chromosome 8"/>
</dbReference>
<accession>A0A6P8ELM7</accession>
<evidence type="ECO:0000313" key="2">
    <source>
        <dbReference type="Proteomes" id="UP000515151"/>
    </source>
</evidence>
<dbReference type="InterPro" id="IPR007112">
    <property type="entry name" value="Expansin/allergen_DPBB_dom"/>
</dbReference>
<dbReference type="CDD" id="cd22269">
    <property type="entry name" value="DPBB_EG45-like"/>
    <property type="match status" value="1"/>
</dbReference>
<dbReference type="OrthoDB" id="587249at2759"/>
<evidence type="ECO:0000259" key="1">
    <source>
        <dbReference type="PROSITE" id="PS50842"/>
    </source>
</evidence>
<dbReference type="InterPro" id="IPR036908">
    <property type="entry name" value="RlpA-like_sf"/>
</dbReference>
<dbReference type="InterPro" id="IPR009009">
    <property type="entry name" value="RlpA-like_DPBB"/>
</dbReference>
<evidence type="ECO:0000313" key="3">
    <source>
        <dbReference type="RefSeq" id="XP_031407530.1"/>
    </source>
</evidence>
<dbReference type="GeneID" id="116215873"/>
<dbReference type="PANTHER" id="PTHR47480">
    <property type="entry name" value="EG45-LIKE DOMAIN CONTAINING PROTEIN"/>
    <property type="match status" value="1"/>
</dbReference>
<dbReference type="RefSeq" id="XP_031407530.1">
    <property type="nucleotide sequence ID" value="XM_031551670.1"/>
</dbReference>
<protein>
    <submittedName>
        <fullName evidence="3">EG45-like domain containing protein isoform X1</fullName>
    </submittedName>
</protein>
<reference evidence="2" key="1">
    <citation type="journal article" date="2020" name="Plant Biotechnol. J.">
        <title>The pomegranate (Punica granatum L.) draft genome dissects genetic divergence between soft- and hard-seeded cultivars.</title>
        <authorList>
            <person name="Luo X."/>
            <person name="Li H."/>
            <person name="Wu Z."/>
            <person name="Yao W."/>
            <person name="Zhao P."/>
            <person name="Cao D."/>
            <person name="Yu H."/>
            <person name="Li K."/>
            <person name="Poudel K."/>
            <person name="Zhao D."/>
            <person name="Zhang F."/>
            <person name="Xia X."/>
            <person name="Chen L."/>
            <person name="Wang Q."/>
            <person name="Jing D."/>
            <person name="Cao S."/>
        </authorList>
    </citation>
    <scope>NUCLEOTIDE SEQUENCE [LARGE SCALE GENOMIC DNA]</scope>
    <source>
        <strain evidence="2">cv. Tunisia</strain>
    </source>
</reference>